<sequence length="104" mass="11260">MAPKKEKKTFILEDASGKELGKFVAASAGIAAKKAATRGHTSIILRETGVHDRVRHYTGSVKKLNPPREVTIGGKPVLISKESKAKFVKVVHKDGKVSESPKKE</sequence>
<accession>M1I946</accession>
<evidence type="ECO:0000313" key="1">
    <source>
        <dbReference type="EMBL" id="AGE58811.1"/>
    </source>
</evidence>
<dbReference type="SUPFAM" id="SSF102875">
    <property type="entry name" value="Chromosomal protein MC1"/>
    <property type="match status" value="1"/>
</dbReference>
<reference evidence="1" key="1">
    <citation type="submission" date="2012-10" db="EMBL/GenBank/DDBJ databases">
        <title>Towards defining the chloroviruses: a genomic journey through a genus of large DNA viruses.</title>
        <authorList>
            <person name="Jeanniard A."/>
            <person name="Dunigan D.D."/>
            <person name="Gurnon J.R."/>
            <person name="Agarkova I."/>
            <person name="Kang M."/>
            <person name="Vitek J."/>
            <person name="Duncan G."/>
            <person name="McClung O.W."/>
            <person name="Larsen M."/>
            <person name="Claverie J.-M."/>
            <person name="Van Etten J.L."/>
            <person name="Blanc G."/>
        </authorList>
    </citation>
    <scope>NUCLEOTIDE SEQUENCE</scope>
</reference>
<organism evidence="1">
    <name type="scientific">Paramecium bursaria Chlorella virus NYs1</name>
    <dbReference type="NCBI Taxonomy" id="83442"/>
    <lineage>
        <taxon>Viruses</taxon>
        <taxon>Varidnaviria</taxon>
        <taxon>Bamfordvirae</taxon>
        <taxon>Nucleocytoviricota</taxon>
        <taxon>Megaviricetes</taxon>
        <taxon>Algavirales</taxon>
        <taxon>Phycodnaviridae</taxon>
        <taxon>Chlorovirus</taxon>
        <taxon>Chlorovirus newyorkense</taxon>
    </lineage>
</organism>
<proteinExistence type="predicted"/>
<dbReference type="GO" id="GO:0042262">
    <property type="term" value="P:DNA protection"/>
    <property type="evidence" value="ECO:0007669"/>
    <property type="project" value="InterPro"/>
</dbReference>
<dbReference type="GeneID" id="40525682"/>
<name>M1I946_9PHYC</name>
<protein>
    <submittedName>
        <fullName evidence="1">Chromosomal protein MC1a</fullName>
    </submittedName>
</protein>
<dbReference type="Gene3D" id="3.10.470.10">
    <property type="entry name" value="Chromosomal protein MC1"/>
    <property type="match status" value="1"/>
</dbReference>
<dbReference type="KEGG" id="vg:40525682"/>
<dbReference type="RefSeq" id="YP_009665456.1">
    <property type="nucleotide sequence ID" value="NC_043235.1"/>
</dbReference>
<gene>
    <name evidence="1" type="primary">NYs-1_621L</name>
    <name evidence="1" type="ORF">PBCVNYs1_621L</name>
</gene>
<dbReference type="InterPro" id="IPR036620">
    <property type="entry name" value="MC1_sf"/>
</dbReference>
<dbReference type="EMBL" id="JX997183">
    <property type="protein sequence ID" value="AGE58811.1"/>
    <property type="molecule type" value="Genomic_DNA"/>
</dbReference>